<evidence type="ECO:0000256" key="1">
    <source>
        <dbReference type="ARBA" id="ARBA00022598"/>
    </source>
</evidence>
<dbReference type="eggNOG" id="COG0456">
    <property type="taxonomic scope" value="Bacteria"/>
</dbReference>
<keyword evidence="2" id="KW-0547">Nucleotide-binding</keyword>
<dbReference type="GO" id="GO:0016747">
    <property type="term" value="F:acyltransferase activity, transferring groups other than amino-acyl groups"/>
    <property type="evidence" value="ECO:0007669"/>
    <property type="project" value="InterPro"/>
</dbReference>
<dbReference type="OrthoDB" id="9807426at2"/>
<evidence type="ECO:0000313" key="6">
    <source>
        <dbReference type="Proteomes" id="UP000183508"/>
    </source>
</evidence>
<keyword evidence="3" id="KW-0067">ATP-binding</keyword>
<dbReference type="PROSITE" id="PS51186">
    <property type="entry name" value="GNAT"/>
    <property type="match status" value="1"/>
</dbReference>
<dbReference type="GO" id="GO:0005524">
    <property type="term" value="F:ATP binding"/>
    <property type="evidence" value="ECO:0007669"/>
    <property type="project" value="UniProtKB-KW"/>
</dbReference>
<dbReference type="SUPFAM" id="SSF52210">
    <property type="entry name" value="Succinyl-CoA synthetase domains"/>
    <property type="match status" value="2"/>
</dbReference>
<dbReference type="PANTHER" id="PTHR43334">
    <property type="entry name" value="ACETATE--COA LIGASE [ADP-FORMING]"/>
    <property type="match status" value="1"/>
</dbReference>
<dbReference type="eggNOG" id="COG1042">
    <property type="taxonomic scope" value="Bacteria"/>
</dbReference>
<accession>A0A1I7L4X7</accession>
<protein>
    <submittedName>
        <fullName evidence="5">Acyl-CoA synthetase (NDP forming)</fullName>
    </submittedName>
</protein>
<dbReference type="Gene3D" id="3.40.630.30">
    <property type="match status" value="1"/>
</dbReference>
<feature type="domain" description="N-acetyltransferase" evidence="4">
    <location>
        <begin position="12"/>
        <end position="164"/>
    </location>
</feature>
<dbReference type="Pfam" id="PF00583">
    <property type="entry name" value="Acetyltransf_1"/>
    <property type="match status" value="1"/>
</dbReference>
<dbReference type="InterPro" id="IPR036291">
    <property type="entry name" value="NAD(P)-bd_dom_sf"/>
</dbReference>
<dbReference type="Pfam" id="PF13607">
    <property type="entry name" value="Succ_CoA_lig"/>
    <property type="match status" value="1"/>
</dbReference>
<dbReference type="InterPro" id="IPR003781">
    <property type="entry name" value="CoA-bd"/>
</dbReference>
<reference evidence="6" key="1">
    <citation type="submission" date="2016-10" db="EMBL/GenBank/DDBJ databases">
        <authorList>
            <person name="Varghese N."/>
        </authorList>
    </citation>
    <scope>NUCLEOTIDE SEQUENCE [LARGE SCALE GENOMIC DNA]</scope>
    <source>
        <strain evidence="6">DSM 17980</strain>
    </source>
</reference>
<evidence type="ECO:0000259" key="4">
    <source>
        <dbReference type="PROSITE" id="PS51186"/>
    </source>
</evidence>
<dbReference type="Pfam" id="PF13380">
    <property type="entry name" value="CoA_binding_2"/>
    <property type="match status" value="1"/>
</dbReference>
<dbReference type="InterPro" id="IPR016181">
    <property type="entry name" value="Acyl_CoA_acyltransferase"/>
</dbReference>
<dbReference type="InterPro" id="IPR016102">
    <property type="entry name" value="Succinyl-CoA_synth-like"/>
</dbReference>
<dbReference type="Gene3D" id="3.40.50.720">
    <property type="entry name" value="NAD(P)-binding Rossmann-like Domain"/>
    <property type="match status" value="1"/>
</dbReference>
<dbReference type="InterPro" id="IPR051538">
    <property type="entry name" value="Acyl-CoA_Synth/Transferase"/>
</dbReference>
<dbReference type="GO" id="GO:0016874">
    <property type="term" value="F:ligase activity"/>
    <property type="evidence" value="ECO:0007669"/>
    <property type="project" value="UniProtKB-KW"/>
</dbReference>
<dbReference type="SUPFAM" id="SSF55729">
    <property type="entry name" value="Acyl-CoA N-acyltransferases (Nat)"/>
    <property type="match status" value="1"/>
</dbReference>
<gene>
    <name evidence="5" type="ORF">SAMN05421543_12512</name>
</gene>
<evidence type="ECO:0000256" key="2">
    <source>
        <dbReference type="ARBA" id="ARBA00022741"/>
    </source>
</evidence>
<dbReference type="EMBL" id="FPBV01000025">
    <property type="protein sequence ID" value="SFV04760.1"/>
    <property type="molecule type" value="Genomic_DNA"/>
</dbReference>
<keyword evidence="6" id="KW-1185">Reference proteome</keyword>
<dbReference type="InterPro" id="IPR000182">
    <property type="entry name" value="GNAT_dom"/>
</dbReference>
<sequence>MARVILRDGRVAELREARDEERDRSLIRDLFRRASPGSLYLRFFHMVREVSDEEISRMVRGRGPDGLSLVCVAGDRALGIGTYTPVDEDTAEVAFLVDDELHGKGLGTLLLEHLAQRAWRHGFTRFEAYVLAENQKMLDVFHSSGYEVKRRLEHNQYHLVLPLGETERSRALQEAREKLATAASLHPFFRPRTVAVIGASRDPDSLGHLLLRNVIAGNFRGVVYPVNPHAEAVAGVKAYPSVGGVPDRIDLAVIAVPAGQVLPVVDDCVAAGVRAVTILSSGFAEQGAEGRALQDAVVGRLRAAGCRLIGPNCLGLLTTDPDVRLNASFAPHPLRRGRLAIASHSGGLGVAILEYAERAGIGVSSFVSLGNKADVSGNDVLQYWEDDPATDLVVLYLESFGNPRRFSRIARRVTRRKPVLVVKSARTPAGAMVSEARAAAAEASEQAVEALFQQTGILRMDTLQELFDAAVLLAFAPLPKGRRVAVVTNSAGGAVIAVDALRREGLEFVPPLIDLGFEALAEGYRLVLPQVLRDPGVDAVLVLFVPVGSRDEQAVAQAIQDAIREAAGAGAAEAGNAAAGAGAVPKSGVAEASASESKAGGTAAGATETKPVIATFLTTGEYMVRTLDADVQRVPVYPFPEQAVRALAKAAQYAEYRAKTPGRIPDLDGIACDAARQRLRAVQGEDARLLSAEEARAILACAGIVAEAAEADQVEEMARSPVLVLGIDVDPLFGPLVFARRADPPEPVWDPQVVRPPRTCVRLVPITDVDAREMAGVLLDADDPGTGLLPDLLLRLSRLADEVPEVLSVRALARWTGGAWRVRDVRLQAAGRERT</sequence>
<dbReference type="STRING" id="392015.SAMN05421543_12512"/>
<dbReference type="CDD" id="cd04301">
    <property type="entry name" value="NAT_SF"/>
    <property type="match status" value="1"/>
</dbReference>
<dbReference type="PANTHER" id="PTHR43334:SF1">
    <property type="entry name" value="3-HYDROXYPROPIONATE--COA LIGASE [ADP-FORMING]"/>
    <property type="match status" value="1"/>
</dbReference>
<dbReference type="RefSeq" id="WP_074955795.1">
    <property type="nucleotide sequence ID" value="NZ_FPBV01000025.1"/>
</dbReference>
<proteinExistence type="predicted"/>
<dbReference type="SUPFAM" id="SSF51735">
    <property type="entry name" value="NAD(P)-binding Rossmann-fold domains"/>
    <property type="match status" value="1"/>
</dbReference>
<keyword evidence="1" id="KW-0436">Ligase</keyword>
<name>A0A1I7L4X7_9BACL</name>
<evidence type="ECO:0000313" key="5">
    <source>
        <dbReference type="EMBL" id="SFV04760.1"/>
    </source>
</evidence>
<organism evidence="5 6">
    <name type="scientific">Alicyclobacillus macrosporangiidus</name>
    <dbReference type="NCBI Taxonomy" id="392015"/>
    <lineage>
        <taxon>Bacteria</taxon>
        <taxon>Bacillati</taxon>
        <taxon>Bacillota</taxon>
        <taxon>Bacilli</taxon>
        <taxon>Bacillales</taxon>
        <taxon>Alicyclobacillaceae</taxon>
        <taxon>Alicyclobacillus</taxon>
    </lineage>
</organism>
<dbReference type="Gene3D" id="3.40.50.261">
    <property type="entry name" value="Succinyl-CoA synthetase domains"/>
    <property type="match status" value="2"/>
</dbReference>
<dbReference type="Proteomes" id="UP000183508">
    <property type="component" value="Unassembled WGS sequence"/>
</dbReference>
<dbReference type="AlphaFoldDB" id="A0A1I7L4X7"/>
<dbReference type="SMART" id="SM00881">
    <property type="entry name" value="CoA_binding"/>
    <property type="match status" value="1"/>
</dbReference>
<dbReference type="InterPro" id="IPR032875">
    <property type="entry name" value="Succ_CoA_lig_flav_dom"/>
</dbReference>
<evidence type="ECO:0000256" key="3">
    <source>
        <dbReference type="ARBA" id="ARBA00022840"/>
    </source>
</evidence>